<evidence type="ECO:0008006" key="5">
    <source>
        <dbReference type="Google" id="ProtNLM"/>
    </source>
</evidence>
<dbReference type="OrthoDB" id="8452708at2"/>
<dbReference type="AlphaFoldDB" id="A0A5Q0C4R7"/>
<dbReference type="RefSeq" id="WP_153271081.1">
    <property type="nucleotide sequence ID" value="NZ_CP043498.1"/>
</dbReference>
<accession>A0A5Q0C4R7</accession>
<feature type="chain" id="PRO_5024930700" description="BA14K family protein" evidence="2">
    <location>
        <begin position="29"/>
        <end position="129"/>
    </location>
</feature>
<keyword evidence="1" id="KW-0812">Transmembrane</keyword>
<dbReference type="EMBL" id="CP043498">
    <property type="protein sequence ID" value="QFY60886.1"/>
    <property type="molecule type" value="Genomic_DNA"/>
</dbReference>
<dbReference type="Proteomes" id="UP000326881">
    <property type="component" value="Chromosome"/>
</dbReference>
<feature type="signal peptide" evidence="2">
    <location>
        <begin position="1"/>
        <end position="28"/>
    </location>
</feature>
<evidence type="ECO:0000256" key="1">
    <source>
        <dbReference type="SAM" id="Phobius"/>
    </source>
</evidence>
<keyword evidence="2" id="KW-0732">Signal</keyword>
<organism evidence="3 4">
    <name type="scientific">Rhizobium grahamii</name>
    <dbReference type="NCBI Taxonomy" id="1120045"/>
    <lineage>
        <taxon>Bacteria</taxon>
        <taxon>Pseudomonadati</taxon>
        <taxon>Pseudomonadota</taxon>
        <taxon>Alphaproteobacteria</taxon>
        <taxon>Hyphomicrobiales</taxon>
        <taxon>Rhizobiaceae</taxon>
        <taxon>Rhizobium/Agrobacterium group</taxon>
        <taxon>Rhizobium</taxon>
    </lineage>
</organism>
<keyword evidence="4" id="KW-1185">Reference proteome</keyword>
<name>A0A5Q0C4R7_9HYPH</name>
<feature type="transmembrane region" description="Helical" evidence="1">
    <location>
        <begin position="33"/>
        <end position="52"/>
    </location>
</feature>
<proteinExistence type="predicted"/>
<keyword evidence="1" id="KW-1133">Transmembrane helix</keyword>
<evidence type="ECO:0000313" key="4">
    <source>
        <dbReference type="Proteomes" id="UP000326881"/>
    </source>
</evidence>
<protein>
    <recommendedName>
        <fullName evidence="5">BA14K family protein</fullName>
    </recommendedName>
</protein>
<evidence type="ECO:0000256" key="2">
    <source>
        <dbReference type="SAM" id="SignalP"/>
    </source>
</evidence>
<dbReference type="KEGG" id="rgr:FZ934_10935"/>
<evidence type="ECO:0000313" key="3">
    <source>
        <dbReference type="EMBL" id="QFY60886.1"/>
    </source>
</evidence>
<gene>
    <name evidence="3" type="ORF">FZ934_10935</name>
</gene>
<sequence>MSVVHKGVAAGLMAITLATTMPAGSAQAHSHDYFWGGVAAGAVGGILLGSAMRPYPYTYGYPDGYGYPYAYGYRYGYPAYRAYYPYRPYYRAYRPYPAYRPAYYQARHCRLEWRRNGWGEAYRVRVCPY</sequence>
<reference evidence="3 4" key="1">
    <citation type="submission" date="2019-08" db="EMBL/GenBank/DDBJ databases">
        <title>Prosopis cineraria nodule microbiome.</title>
        <authorList>
            <person name="Ali R."/>
            <person name="Chaluvadi S.R."/>
            <person name="Wang X."/>
        </authorList>
    </citation>
    <scope>NUCLEOTIDE SEQUENCE [LARGE SCALE GENOMIC DNA]</scope>
    <source>
        <strain evidence="3 4">BG7</strain>
    </source>
</reference>
<keyword evidence="1" id="KW-0472">Membrane</keyword>